<dbReference type="Proteomes" id="UP000309133">
    <property type="component" value="Unassembled WGS sequence"/>
</dbReference>
<reference evidence="2 3" key="1">
    <citation type="submission" date="2019-04" db="EMBL/GenBank/DDBJ databases">
        <authorList>
            <person name="Jiang L."/>
        </authorList>
    </citation>
    <scope>NUCLEOTIDE SEQUENCE [LARGE SCALE GENOMIC DNA]</scope>
    <source>
        <strain evidence="2 3">YIM 131853</strain>
    </source>
</reference>
<gene>
    <name evidence="2" type="ORF">E6C64_14775</name>
</gene>
<dbReference type="EMBL" id="SSSM01000005">
    <property type="protein sequence ID" value="THG29908.1"/>
    <property type="molecule type" value="Genomic_DNA"/>
</dbReference>
<comment type="caution">
    <text evidence="2">The sequence shown here is derived from an EMBL/GenBank/DDBJ whole genome shotgun (WGS) entry which is preliminary data.</text>
</comment>
<keyword evidence="3" id="KW-1185">Reference proteome</keyword>
<protein>
    <recommendedName>
        <fullName evidence="1">Polysaccharide biosynthesis enzyme WcbI domain-containing protein</fullName>
    </recommendedName>
</protein>
<dbReference type="Gene3D" id="3.40.50.12080">
    <property type="match status" value="1"/>
</dbReference>
<sequence length="323" mass="35308">MTTADPHPEPDADAVELSGRTLHYGAFYGVTEIASDRPILLVHGNCQAESIRIMLSGTDVETVRIPPVHELTEADVPHLDRLLGRASYLVSQPVRADYHSLSLGTQQLVDRLSRGARTALIPVVRFAGLYPFHAIVRPPTDPSLSPPLVAYHDLRTLAEAGRLLRGEAAGGRTEETDPTSEQVHDIARASLRELQTREQHHGTVRASDLFDSPDFEAMRTLNHPGNRIFAALADRLRTALGLGAGAAVPRRPLLNSVHAPRSAAVIEAYGLNAEPRAHWLVDGRELSEDEVRVAHLDWYRAHPDAVTAGLTRHAFALTTLGLR</sequence>
<evidence type="ECO:0000259" key="1">
    <source>
        <dbReference type="Pfam" id="PF18588"/>
    </source>
</evidence>
<feature type="domain" description="Polysaccharide biosynthesis enzyme WcbI" evidence="1">
    <location>
        <begin position="40"/>
        <end position="243"/>
    </location>
</feature>
<proteinExistence type="predicted"/>
<dbReference type="InterPro" id="IPR041307">
    <property type="entry name" value="WcbI"/>
</dbReference>
<dbReference type="OrthoDB" id="3283619at2"/>
<organism evidence="2 3">
    <name type="scientific">Naasia lichenicola</name>
    <dbReference type="NCBI Taxonomy" id="2565933"/>
    <lineage>
        <taxon>Bacteria</taxon>
        <taxon>Bacillati</taxon>
        <taxon>Actinomycetota</taxon>
        <taxon>Actinomycetes</taxon>
        <taxon>Micrococcales</taxon>
        <taxon>Microbacteriaceae</taxon>
        <taxon>Naasia</taxon>
    </lineage>
</organism>
<dbReference type="AlphaFoldDB" id="A0A4S4FIK2"/>
<accession>A0A4S4FIK2</accession>
<evidence type="ECO:0000313" key="3">
    <source>
        <dbReference type="Proteomes" id="UP000309133"/>
    </source>
</evidence>
<name>A0A4S4FIK2_9MICO</name>
<evidence type="ECO:0000313" key="2">
    <source>
        <dbReference type="EMBL" id="THG29908.1"/>
    </source>
</evidence>
<dbReference type="Pfam" id="PF18588">
    <property type="entry name" value="WcbI"/>
    <property type="match status" value="1"/>
</dbReference>
<dbReference type="RefSeq" id="WP_136428237.1">
    <property type="nucleotide sequence ID" value="NZ_SSSM01000005.1"/>
</dbReference>